<feature type="compositionally biased region" description="Low complexity" evidence="1">
    <location>
        <begin position="549"/>
        <end position="564"/>
    </location>
</feature>
<evidence type="ECO:0000256" key="1">
    <source>
        <dbReference type="SAM" id="MobiDB-lite"/>
    </source>
</evidence>
<feature type="region of interest" description="Disordered" evidence="1">
    <location>
        <begin position="185"/>
        <end position="585"/>
    </location>
</feature>
<sequence length="666" mass="65804">MDRCALFVDAGYLLADGAMAVHGTRHREAVAWDYPGLLQLLSTLSRERTDLPLLRCYWYEATVEGRRTPEHDALADIPGLKLRLARIRPGRREGVDAQVHRDLMTLARNNAICDAVVVSGDEDLAQVVSDAQDLGIRVTVIHIAADGSWAVSRTLQQECDDLIEIGSGHLRPYVNLVTGNIATGGDTGSSGNGQQFAQPGSNGRSREGHAQSNGHNPPSGGSMPAAGSPAPSAHGSGSHGSSSYGSGSRGFNALESGSHGSSSASHGSSPASHGSSSASHGPSSGSPAPSGAPSGSHGSAPEPGTHGSGSLGSGSHGSGSLGSGSHGSGSLGSGSHGSGSLGSGSHGSGSLGSGSHGSGSLGSGSLGSGSHGSGSSGVSAHTPSDEGDVSAPGAQGPAAHGSGGPLDPGAPGSYGLSSRETGSHGSSSLGLSSQGPASHGVSSHGSGSHGSGSHGSGAHGSGSHGSGSHSSGGFHGTTGSHGSGSRGSGSPAPRPSQPALPAAYSGYGSEPQQPSHSTPQPPPQAPPSPPMAAPVPPQPSSAPGQYNMGTSGISSSGPPTYPGSQLGPYTGPQPAPVASHTSPGTTTLADAVKAAHKEGHDFGESVARDAPALWLEAVLARKPRMPSDLEARLLQGSSLPIDFLLHDEVRHALRRGFWDALERARR</sequence>
<dbReference type="Pfam" id="PF01936">
    <property type="entry name" value="NYN"/>
    <property type="match status" value="1"/>
</dbReference>
<feature type="compositionally biased region" description="Gly residues" evidence="1">
    <location>
        <begin position="447"/>
        <end position="465"/>
    </location>
</feature>
<feature type="compositionally biased region" description="Low complexity" evidence="1">
    <location>
        <begin position="217"/>
        <end position="246"/>
    </location>
</feature>
<dbReference type="Proteomes" id="UP001500888">
    <property type="component" value="Unassembled WGS sequence"/>
</dbReference>
<keyword evidence="4" id="KW-1185">Reference proteome</keyword>
<feature type="compositionally biased region" description="Pro residues" evidence="1">
    <location>
        <begin position="519"/>
        <end position="540"/>
    </location>
</feature>
<gene>
    <name evidence="3" type="ORF">GCM10022226_07710</name>
</gene>
<accession>A0ABP7HCW1</accession>
<evidence type="ECO:0000313" key="3">
    <source>
        <dbReference type="EMBL" id="GAA3791193.1"/>
    </source>
</evidence>
<feature type="domain" description="NYN" evidence="2">
    <location>
        <begin position="18"/>
        <end position="165"/>
    </location>
</feature>
<name>A0ABP7HCW1_9ACTN</name>
<evidence type="ECO:0000259" key="2">
    <source>
        <dbReference type="Pfam" id="PF01936"/>
    </source>
</evidence>
<dbReference type="Gene3D" id="3.40.50.1010">
    <property type="entry name" value="5'-nuclease"/>
    <property type="match status" value="1"/>
</dbReference>
<reference evidence="4" key="1">
    <citation type="journal article" date="2019" name="Int. J. Syst. Evol. Microbiol.">
        <title>The Global Catalogue of Microorganisms (GCM) 10K type strain sequencing project: providing services to taxonomists for standard genome sequencing and annotation.</title>
        <authorList>
            <consortium name="The Broad Institute Genomics Platform"/>
            <consortium name="The Broad Institute Genome Sequencing Center for Infectious Disease"/>
            <person name="Wu L."/>
            <person name="Ma J."/>
        </authorList>
    </citation>
    <scope>NUCLEOTIDE SEQUENCE [LARGE SCALE GENOMIC DNA]</scope>
    <source>
        <strain evidence="4">JCM 16908</strain>
    </source>
</reference>
<dbReference type="RefSeq" id="WP_344934199.1">
    <property type="nucleotide sequence ID" value="NZ_BAAAZR010000001.1"/>
</dbReference>
<feature type="compositionally biased region" description="Polar residues" evidence="1">
    <location>
        <begin position="192"/>
        <end position="203"/>
    </location>
</feature>
<organism evidence="3 4">
    <name type="scientific">Sphaerisporangium flaviroseum</name>
    <dbReference type="NCBI Taxonomy" id="509199"/>
    <lineage>
        <taxon>Bacteria</taxon>
        <taxon>Bacillati</taxon>
        <taxon>Actinomycetota</taxon>
        <taxon>Actinomycetes</taxon>
        <taxon>Streptosporangiales</taxon>
        <taxon>Streptosporangiaceae</taxon>
        <taxon>Sphaerisporangium</taxon>
    </lineage>
</organism>
<feature type="compositionally biased region" description="Gly residues" evidence="1">
    <location>
        <begin position="306"/>
        <end position="375"/>
    </location>
</feature>
<protein>
    <recommendedName>
        <fullName evidence="2">NYN domain-containing protein</fullName>
    </recommendedName>
</protein>
<proteinExistence type="predicted"/>
<dbReference type="EMBL" id="BAAAZR010000001">
    <property type="protein sequence ID" value="GAA3791193.1"/>
    <property type="molecule type" value="Genomic_DNA"/>
</dbReference>
<dbReference type="InterPro" id="IPR021139">
    <property type="entry name" value="NYN"/>
</dbReference>
<comment type="caution">
    <text evidence="3">The sequence shown here is derived from an EMBL/GenBank/DDBJ whole genome shotgun (WGS) entry which is preliminary data.</text>
</comment>
<feature type="compositionally biased region" description="Low complexity" evidence="1">
    <location>
        <begin position="417"/>
        <end position="446"/>
    </location>
</feature>
<feature type="compositionally biased region" description="Low complexity" evidence="1">
    <location>
        <begin position="256"/>
        <end position="301"/>
    </location>
</feature>
<evidence type="ECO:0000313" key="4">
    <source>
        <dbReference type="Proteomes" id="UP001500888"/>
    </source>
</evidence>
<feature type="compositionally biased region" description="Gly residues" evidence="1">
    <location>
        <begin position="473"/>
        <end position="487"/>
    </location>
</feature>